<proteinExistence type="predicted"/>
<reference evidence="2 3" key="1">
    <citation type="journal article" date="2023" name="Plants (Basel)">
        <title>Bridging the Gap: Combining Genomics and Transcriptomics Approaches to Understand Stylosanthes scabra, an Orphan Legume from the Brazilian Caatinga.</title>
        <authorList>
            <person name="Ferreira-Neto J.R.C."/>
            <person name="da Silva M.D."/>
            <person name="Binneck E."/>
            <person name="de Melo N.F."/>
            <person name="da Silva R.H."/>
            <person name="de Melo A.L.T.M."/>
            <person name="Pandolfi V."/>
            <person name="Bustamante F.O."/>
            <person name="Brasileiro-Vidal A.C."/>
            <person name="Benko-Iseppon A.M."/>
        </authorList>
    </citation>
    <scope>NUCLEOTIDE SEQUENCE [LARGE SCALE GENOMIC DNA]</scope>
    <source>
        <tissue evidence="2">Leaves</tissue>
    </source>
</reference>
<protein>
    <submittedName>
        <fullName evidence="2">Uncharacterized protein</fullName>
    </submittedName>
</protein>
<feature type="region of interest" description="Disordered" evidence="1">
    <location>
        <begin position="20"/>
        <end position="75"/>
    </location>
</feature>
<name>A0ABU6RGC0_9FABA</name>
<accession>A0ABU6RGC0</accession>
<dbReference type="EMBL" id="JASCZI010030472">
    <property type="protein sequence ID" value="MED6122911.1"/>
    <property type="molecule type" value="Genomic_DNA"/>
</dbReference>
<gene>
    <name evidence="2" type="ORF">PIB30_044345</name>
</gene>
<organism evidence="2 3">
    <name type="scientific">Stylosanthes scabra</name>
    <dbReference type="NCBI Taxonomy" id="79078"/>
    <lineage>
        <taxon>Eukaryota</taxon>
        <taxon>Viridiplantae</taxon>
        <taxon>Streptophyta</taxon>
        <taxon>Embryophyta</taxon>
        <taxon>Tracheophyta</taxon>
        <taxon>Spermatophyta</taxon>
        <taxon>Magnoliopsida</taxon>
        <taxon>eudicotyledons</taxon>
        <taxon>Gunneridae</taxon>
        <taxon>Pentapetalae</taxon>
        <taxon>rosids</taxon>
        <taxon>fabids</taxon>
        <taxon>Fabales</taxon>
        <taxon>Fabaceae</taxon>
        <taxon>Papilionoideae</taxon>
        <taxon>50 kb inversion clade</taxon>
        <taxon>dalbergioids sensu lato</taxon>
        <taxon>Dalbergieae</taxon>
        <taxon>Pterocarpus clade</taxon>
        <taxon>Stylosanthes</taxon>
    </lineage>
</organism>
<evidence type="ECO:0000313" key="2">
    <source>
        <dbReference type="EMBL" id="MED6122911.1"/>
    </source>
</evidence>
<dbReference type="Proteomes" id="UP001341840">
    <property type="component" value="Unassembled WGS sequence"/>
</dbReference>
<comment type="caution">
    <text evidence="2">The sequence shown here is derived from an EMBL/GenBank/DDBJ whole genome shotgun (WGS) entry which is preliminary data.</text>
</comment>
<sequence>MEAVKRAEELAKKQQAILDEAEKREKDRQEKLSSRALTLVDNGNKTLESKDHTWKPPTVVTKAPEKEKSKHPFSSHILVEQLPKTFWKNGERKLEEQETEIWSILDRAPCLGVELNS</sequence>
<keyword evidence="3" id="KW-1185">Reference proteome</keyword>
<evidence type="ECO:0000313" key="3">
    <source>
        <dbReference type="Proteomes" id="UP001341840"/>
    </source>
</evidence>
<feature type="compositionally biased region" description="Basic and acidic residues" evidence="1">
    <location>
        <begin position="20"/>
        <end position="33"/>
    </location>
</feature>
<evidence type="ECO:0000256" key="1">
    <source>
        <dbReference type="SAM" id="MobiDB-lite"/>
    </source>
</evidence>